<evidence type="ECO:0000256" key="6">
    <source>
        <dbReference type="ARBA" id="ARBA00050038"/>
    </source>
</evidence>
<comment type="function">
    <text evidence="7">Hydrolyzes ribosome-free peptidyl-tRNAs (with 1 or more amino acids incorporated), which drop off the ribosome during protein synthesis, or as a result of ribosome stalling.</text>
</comment>
<evidence type="ECO:0000256" key="4">
    <source>
        <dbReference type="ARBA" id="ARBA00022884"/>
    </source>
</evidence>
<dbReference type="PROSITE" id="PS01196">
    <property type="entry name" value="PEPT_TRNA_HYDROL_2"/>
    <property type="match status" value="1"/>
</dbReference>
<dbReference type="InterPro" id="IPR018171">
    <property type="entry name" value="Pept_tRNA_hydro_CS"/>
</dbReference>
<dbReference type="PROSITE" id="PS01195">
    <property type="entry name" value="PEPT_TRNA_HYDROL_1"/>
    <property type="match status" value="1"/>
</dbReference>
<feature type="binding site" evidence="7">
    <location>
        <position position="109"/>
    </location>
    <ligand>
        <name>tRNA</name>
        <dbReference type="ChEBI" id="CHEBI:17843"/>
    </ligand>
</feature>
<dbReference type="GO" id="GO:0006515">
    <property type="term" value="P:protein quality control for misfolded or incompletely synthesized proteins"/>
    <property type="evidence" value="ECO:0007669"/>
    <property type="project" value="UniProtKB-UniRule"/>
</dbReference>
<dbReference type="CDD" id="cd00462">
    <property type="entry name" value="PTH"/>
    <property type="match status" value="1"/>
</dbReference>
<dbReference type="PANTHER" id="PTHR17224:SF1">
    <property type="entry name" value="PEPTIDYL-TRNA HYDROLASE"/>
    <property type="match status" value="1"/>
</dbReference>
<feature type="site" description="Discriminates between blocked and unblocked aminoacyl-tRNA" evidence="7">
    <location>
        <position position="9"/>
    </location>
</feature>
<evidence type="ECO:0000256" key="2">
    <source>
        <dbReference type="ARBA" id="ARBA00022555"/>
    </source>
</evidence>
<dbReference type="EMBL" id="CACVAX010000039">
    <property type="protein sequence ID" value="CAA6813160.1"/>
    <property type="molecule type" value="Genomic_DNA"/>
</dbReference>
<dbReference type="InterPro" id="IPR036416">
    <property type="entry name" value="Pept_tRNA_hydro_sf"/>
</dbReference>
<dbReference type="FunFam" id="3.40.50.1470:FF:000001">
    <property type="entry name" value="Peptidyl-tRNA hydrolase"/>
    <property type="match status" value="1"/>
</dbReference>
<feature type="site" description="Stabilizes the basic form of H active site to accept a proton" evidence="7">
    <location>
        <position position="88"/>
    </location>
</feature>
<evidence type="ECO:0000256" key="1">
    <source>
        <dbReference type="ARBA" id="ARBA00013260"/>
    </source>
</evidence>
<dbReference type="Pfam" id="PF01195">
    <property type="entry name" value="Pept_tRNA_hydro"/>
    <property type="match status" value="1"/>
</dbReference>
<feature type="binding site" evidence="7">
    <location>
        <position position="61"/>
    </location>
    <ligand>
        <name>tRNA</name>
        <dbReference type="ChEBI" id="CHEBI:17843"/>
    </ligand>
</feature>
<organism evidence="10">
    <name type="scientific">uncultured Sulfurovum sp</name>
    <dbReference type="NCBI Taxonomy" id="269237"/>
    <lineage>
        <taxon>Bacteria</taxon>
        <taxon>Pseudomonadati</taxon>
        <taxon>Campylobacterota</taxon>
        <taxon>Epsilonproteobacteria</taxon>
        <taxon>Campylobacterales</taxon>
        <taxon>Sulfurovaceae</taxon>
        <taxon>Sulfurovum</taxon>
        <taxon>environmental samples</taxon>
    </lineage>
</organism>
<feature type="active site" description="Proton acceptor" evidence="7">
    <location>
        <position position="19"/>
    </location>
</feature>
<name>A0A6S6SXD4_9BACT</name>
<dbReference type="AlphaFoldDB" id="A0A6S6SXD4"/>
<dbReference type="GO" id="GO:0072344">
    <property type="term" value="P:rescue of stalled ribosome"/>
    <property type="evidence" value="ECO:0007669"/>
    <property type="project" value="UniProtKB-UniRule"/>
</dbReference>
<keyword evidence="2 7" id="KW-0820">tRNA-binding</keyword>
<dbReference type="NCBIfam" id="TIGR00447">
    <property type="entry name" value="pth"/>
    <property type="match status" value="1"/>
</dbReference>
<dbReference type="GO" id="GO:0000049">
    <property type="term" value="F:tRNA binding"/>
    <property type="evidence" value="ECO:0007669"/>
    <property type="project" value="UniProtKB-UniRule"/>
</dbReference>
<comment type="function">
    <text evidence="7">Catalyzes the release of premature peptidyl moieties from peptidyl-tRNA molecules trapped in stalled 50S ribosomal subunits, and thus maintains levels of free tRNAs and 50S ribosomes.</text>
</comment>
<evidence type="ECO:0000256" key="5">
    <source>
        <dbReference type="ARBA" id="ARBA00038063"/>
    </source>
</evidence>
<evidence type="ECO:0000313" key="10">
    <source>
        <dbReference type="EMBL" id="CAA6813160.1"/>
    </source>
</evidence>
<feature type="binding site" evidence="7">
    <location>
        <position position="63"/>
    </location>
    <ligand>
        <name>tRNA</name>
        <dbReference type="ChEBI" id="CHEBI:17843"/>
    </ligand>
</feature>
<sequence>MLLIVGLGNPGKQYENTRHNIGFKVIDKLVADFGANDISKNAFRGELFKSPNLLLLKPTTYMNLSGESVQAVKNFYKIELEDIIVIHDDIDLPFSALRFKTGGGHGGHNGLRSIDAMVGKEYTRVRMGVDKPIHKSQVADYVLHDFSEDEYKVLTAWISHTTEAIKELKKSTLELVKSKYSLKFFQPKTME</sequence>
<comment type="catalytic activity">
    <reaction evidence="7 8">
        <text>an N-acyl-L-alpha-aminoacyl-tRNA + H2O = an N-acyl-L-amino acid + a tRNA + H(+)</text>
        <dbReference type="Rhea" id="RHEA:54448"/>
        <dbReference type="Rhea" id="RHEA-COMP:10123"/>
        <dbReference type="Rhea" id="RHEA-COMP:13883"/>
        <dbReference type="ChEBI" id="CHEBI:15377"/>
        <dbReference type="ChEBI" id="CHEBI:15378"/>
        <dbReference type="ChEBI" id="CHEBI:59874"/>
        <dbReference type="ChEBI" id="CHEBI:78442"/>
        <dbReference type="ChEBI" id="CHEBI:138191"/>
        <dbReference type="EC" id="3.1.1.29"/>
    </reaction>
</comment>
<comment type="subunit">
    <text evidence="7">Monomer.</text>
</comment>
<keyword evidence="7" id="KW-0963">Cytoplasm</keyword>
<comment type="similarity">
    <text evidence="5 7 9">Belongs to the PTH family.</text>
</comment>
<reference evidence="10" key="1">
    <citation type="submission" date="2020-01" db="EMBL/GenBank/DDBJ databases">
        <authorList>
            <person name="Meier V. D."/>
            <person name="Meier V D."/>
        </authorList>
    </citation>
    <scope>NUCLEOTIDE SEQUENCE</scope>
    <source>
        <strain evidence="10">HLG_WM_MAG_04</strain>
    </source>
</reference>
<dbReference type="HAMAP" id="MF_00083">
    <property type="entry name" value="Pept_tRNA_hydro_bact"/>
    <property type="match status" value="1"/>
</dbReference>
<dbReference type="EC" id="3.1.1.29" evidence="1 7"/>
<gene>
    <name evidence="7" type="primary">pth</name>
    <name evidence="10" type="ORF">HELGO_WM6490</name>
</gene>
<dbReference type="GO" id="GO:0004045">
    <property type="term" value="F:peptidyl-tRNA hydrolase activity"/>
    <property type="evidence" value="ECO:0007669"/>
    <property type="project" value="UniProtKB-UniRule"/>
</dbReference>
<feature type="binding site" evidence="7">
    <location>
        <position position="14"/>
    </location>
    <ligand>
        <name>tRNA</name>
        <dbReference type="ChEBI" id="CHEBI:17843"/>
    </ligand>
</feature>
<evidence type="ECO:0000256" key="7">
    <source>
        <dbReference type="HAMAP-Rule" id="MF_00083"/>
    </source>
</evidence>
<dbReference type="PANTHER" id="PTHR17224">
    <property type="entry name" value="PEPTIDYL-TRNA HYDROLASE"/>
    <property type="match status" value="1"/>
</dbReference>
<dbReference type="Gene3D" id="3.40.50.1470">
    <property type="entry name" value="Peptidyl-tRNA hydrolase"/>
    <property type="match status" value="1"/>
</dbReference>
<keyword evidence="4 7" id="KW-0694">RNA-binding</keyword>
<evidence type="ECO:0000256" key="8">
    <source>
        <dbReference type="RuleBase" id="RU000673"/>
    </source>
</evidence>
<dbReference type="InterPro" id="IPR001328">
    <property type="entry name" value="Pept_tRNA_hydro"/>
</dbReference>
<comment type="subcellular location">
    <subcellularLocation>
        <location evidence="7">Cytoplasm</location>
    </subcellularLocation>
</comment>
<protein>
    <recommendedName>
        <fullName evidence="6 7">Peptidyl-tRNA hydrolase</fullName>
        <shortName evidence="7">Pth</shortName>
        <ecNumber evidence="1 7">3.1.1.29</ecNumber>
    </recommendedName>
</protein>
<proteinExistence type="inferred from homology"/>
<evidence type="ECO:0000256" key="3">
    <source>
        <dbReference type="ARBA" id="ARBA00022801"/>
    </source>
</evidence>
<dbReference type="SUPFAM" id="SSF53178">
    <property type="entry name" value="Peptidyl-tRNA hydrolase-like"/>
    <property type="match status" value="1"/>
</dbReference>
<accession>A0A6S6SXD4</accession>
<evidence type="ECO:0000256" key="9">
    <source>
        <dbReference type="RuleBase" id="RU004320"/>
    </source>
</evidence>
<dbReference type="GO" id="GO:0005737">
    <property type="term" value="C:cytoplasm"/>
    <property type="evidence" value="ECO:0007669"/>
    <property type="project" value="UniProtKB-SubCell"/>
</dbReference>
<keyword evidence="3 7" id="KW-0378">Hydrolase</keyword>